<dbReference type="Proteomes" id="UP000231279">
    <property type="component" value="Unassembled WGS sequence"/>
</dbReference>
<keyword evidence="2" id="KW-1185">Reference proteome</keyword>
<evidence type="ECO:0000313" key="2">
    <source>
        <dbReference type="Proteomes" id="UP000231279"/>
    </source>
</evidence>
<dbReference type="OrthoDB" id="1925139at2759"/>
<sequence>MNDPVICTSDVAPLQRASSPSFSSTRCSVSPSLGMSSNILSSENIKPARVSCANPSSEDLRTVNVMLWEERYCRLQSFLKMLDQSDQYEYVQMLRSLSSVELSRHAVELEKRSVKLSLEEEKEMQRVKSFGLLGTQQLRK</sequence>
<accession>A0A2G9HB89</accession>
<protein>
    <submittedName>
        <fullName evidence="1">Uncharacterized protein</fullName>
    </submittedName>
</protein>
<gene>
    <name evidence="1" type="ORF">CDL12_12595</name>
</gene>
<dbReference type="STRING" id="429701.A0A2G9HB89"/>
<comment type="caution">
    <text evidence="1">The sequence shown here is derived from an EMBL/GenBank/DDBJ whole genome shotgun (WGS) entry which is preliminary data.</text>
</comment>
<dbReference type="EMBL" id="NKXS01002216">
    <property type="protein sequence ID" value="PIN14778.1"/>
    <property type="molecule type" value="Genomic_DNA"/>
</dbReference>
<reference evidence="2" key="1">
    <citation type="journal article" date="2018" name="Gigascience">
        <title>Genome assembly of the Pink Ipe (Handroanthus impetiginosus, Bignoniaceae), a highly valued, ecologically keystone Neotropical timber forest tree.</title>
        <authorList>
            <person name="Silva-Junior O.B."/>
            <person name="Grattapaglia D."/>
            <person name="Novaes E."/>
            <person name="Collevatti R.G."/>
        </authorList>
    </citation>
    <scope>NUCLEOTIDE SEQUENCE [LARGE SCALE GENOMIC DNA]</scope>
    <source>
        <strain evidence="2">cv. UFG-1</strain>
    </source>
</reference>
<name>A0A2G9HB89_9LAMI</name>
<organism evidence="1 2">
    <name type="scientific">Handroanthus impetiginosus</name>
    <dbReference type="NCBI Taxonomy" id="429701"/>
    <lineage>
        <taxon>Eukaryota</taxon>
        <taxon>Viridiplantae</taxon>
        <taxon>Streptophyta</taxon>
        <taxon>Embryophyta</taxon>
        <taxon>Tracheophyta</taxon>
        <taxon>Spermatophyta</taxon>
        <taxon>Magnoliopsida</taxon>
        <taxon>eudicotyledons</taxon>
        <taxon>Gunneridae</taxon>
        <taxon>Pentapetalae</taxon>
        <taxon>asterids</taxon>
        <taxon>lamiids</taxon>
        <taxon>Lamiales</taxon>
        <taxon>Bignoniaceae</taxon>
        <taxon>Crescentiina</taxon>
        <taxon>Tabebuia alliance</taxon>
        <taxon>Handroanthus</taxon>
    </lineage>
</organism>
<proteinExistence type="predicted"/>
<evidence type="ECO:0000313" key="1">
    <source>
        <dbReference type="EMBL" id="PIN14778.1"/>
    </source>
</evidence>
<dbReference type="PANTHER" id="PTHR34555">
    <property type="entry name" value="INTEGRAL MEMBRANE HEMOLYSIN-III-LIKE PROTEIN"/>
    <property type="match status" value="1"/>
</dbReference>
<dbReference type="PANTHER" id="PTHR34555:SF1">
    <property type="entry name" value="INTEGRAL MEMBRANE HEMOLYSIN-III-LIKE PROTEIN"/>
    <property type="match status" value="1"/>
</dbReference>
<dbReference type="AlphaFoldDB" id="A0A2G9HB89"/>